<keyword evidence="2" id="KW-1185">Reference proteome</keyword>
<reference evidence="1 2" key="1">
    <citation type="journal article" date="2022" name="Hortic Res">
        <title>A haplotype resolved chromosomal level avocado genome allows analysis of novel avocado genes.</title>
        <authorList>
            <person name="Nath O."/>
            <person name="Fletcher S.J."/>
            <person name="Hayward A."/>
            <person name="Shaw L.M."/>
            <person name="Masouleh A.K."/>
            <person name="Furtado A."/>
            <person name="Henry R.J."/>
            <person name="Mitter N."/>
        </authorList>
    </citation>
    <scope>NUCLEOTIDE SEQUENCE [LARGE SCALE GENOMIC DNA]</scope>
    <source>
        <strain evidence="2">cv. Hass</strain>
    </source>
</reference>
<evidence type="ECO:0000313" key="2">
    <source>
        <dbReference type="Proteomes" id="UP001234297"/>
    </source>
</evidence>
<protein>
    <submittedName>
        <fullName evidence="1">Uncharacterized protein</fullName>
    </submittedName>
</protein>
<gene>
    <name evidence="1" type="ORF">MRB53_025981</name>
</gene>
<proteinExistence type="predicted"/>
<comment type="caution">
    <text evidence="1">The sequence shown here is derived from an EMBL/GenBank/DDBJ whole genome shotgun (WGS) entry which is preliminary data.</text>
</comment>
<evidence type="ECO:0000313" key="1">
    <source>
        <dbReference type="EMBL" id="KAJ8632645.1"/>
    </source>
</evidence>
<dbReference type="Proteomes" id="UP001234297">
    <property type="component" value="Chromosome 8"/>
</dbReference>
<name>A0ACC2LHA7_PERAE</name>
<dbReference type="EMBL" id="CM056816">
    <property type="protein sequence ID" value="KAJ8632645.1"/>
    <property type="molecule type" value="Genomic_DNA"/>
</dbReference>
<sequence>MRSPALVSRLQLSLYSNRLPNLHRWSLLSNLRMAYFSQTLLSLHLCVRTMPISLQFPSLVKLLSAGCQSPISLSRQASLVKLLSAGNLPLSSSSLRGVATLSADDSPSPISPLHGITEKGQFFHKKRQENHPLFSDSVLQSMKNCDFAFKILQTVMFID</sequence>
<organism evidence="1 2">
    <name type="scientific">Persea americana</name>
    <name type="common">Avocado</name>
    <dbReference type="NCBI Taxonomy" id="3435"/>
    <lineage>
        <taxon>Eukaryota</taxon>
        <taxon>Viridiplantae</taxon>
        <taxon>Streptophyta</taxon>
        <taxon>Embryophyta</taxon>
        <taxon>Tracheophyta</taxon>
        <taxon>Spermatophyta</taxon>
        <taxon>Magnoliopsida</taxon>
        <taxon>Magnoliidae</taxon>
        <taxon>Laurales</taxon>
        <taxon>Lauraceae</taxon>
        <taxon>Persea</taxon>
    </lineage>
</organism>
<accession>A0ACC2LHA7</accession>